<dbReference type="EMBL" id="JAUHTC010000072">
    <property type="protein sequence ID" value="MDN4520313.1"/>
    <property type="molecule type" value="Genomic_DNA"/>
</dbReference>
<dbReference type="CDD" id="cd16334">
    <property type="entry name" value="LppX-like"/>
    <property type="match status" value="1"/>
</dbReference>
<evidence type="ECO:0000256" key="6">
    <source>
        <dbReference type="ARBA" id="ARBA00023139"/>
    </source>
</evidence>
<evidence type="ECO:0000256" key="3">
    <source>
        <dbReference type="ARBA" id="ARBA00022475"/>
    </source>
</evidence>
<evidence type="ECO:0000256" key="5">
    <source>
        <dbReference type="ARBA" id="ARBA00023136"/>
    </source>
</evidence>
<keyword evidence="7 9" id="KW-0449">Lipoprotein</keyword>
<evidence type="ECO:0000256" key="1">
    <source>
        <dbReference type="ARBA" id="ARBA00004196"/>
    </source>
</evidence>
<dbReference type="Pfam" id="PF07161">
    <property type="entry name" value="LppX_LprAFG"/>
    <property type="match status" value="1"/>
</dbReference>
<keyword evidence="3" id="KW-1003">Cell membrane</keyword>
<comment type="similarity">
    <text evidence="2">Belongs to the LppX/LprAFG lipoprotein family.</text>
</comment>
<sequence>MQTRLLAIFAALFAVVALVAGCSGSSSKDSGKELPDAATLLQRSSETTKAQTSAHLNLSVQGQIPDLPVESLEGDLTQSPAVAAKGTANIIFLGQRLNDVAFVVSDGDLYAAITAGGALSNFGPASDVYDVAAILNPDVGLANVLANFSNPTADGREEVKGAQTVRVTGEVSADAVNKIAPQIAATGPVPGTAWITEDGDHELMQARLEPSPGNSVTMTLSQWGEPVTVDKPAV</sequence>
<feature type="signal peptide" evidence="8">
    <location>
        <begin position="1"/>
        <end position="20"/>
    </location>
</feature>
<dbReference type="RefSeq" id="WP_011779907.1">
    <property type="nucleotide sequence ID" value="NZ_CP070380.1"/>
</dbReference>
<dbReference type="InterPro" id="IPR009830">
    <property type="entry name" value="LppX/LprAFG"/>
</dbReference>
<evidence type="ECO:0000256" key="7">
    <source>
        <dbReference type="ARBA" id="ARBA00023288"/>
    </source>
</evidence>
<evidence type="ECO:0000256" key="2">
    <source>
        <dbReference type="ARBA" id="ARBA00009194"/>
    </source>
</evidence>
<keyword evidence="10" id="KW-1185">Reference proteome</keyword>
<dbReference type="SUPFAM" id="SSF89392">
    <property type="entry name" value="Prokaryotic lipoproteins and lipoprotein localization factors"/>
    <property type="match status" value="1"/>
</dbReference>
<comment type="caution">
    <text evidence="9">The sequence shown here is derived from an EMBL/GenBank/DDBJ whole genome shotgun (WGS) entry which is preliminary data.</text>
</comment>
<organism evidence="9 10">
    <name type="scientific">Mycolicibacterium austroafricanum</name>
    <name type="common">Mycobacterium austroafricanum</name>
    <dbReference type="NCBI Taxonomy" id="39687"/>
    <lineage>
        <taxon>Bacteria</taxon>
        <taxon>Bacillati</taxon>
        <taxon>Actinomycetota</taxon>
        <taxon>Actinomycetes</taxon>
        <taxon>Mycobacteriales</taxon>
        <taxon>Mycobacteriaceae</taxon>
        <taxon>Mycolicibacterium</taxon>
    </lineage>
</organism>
<dbReference type="InterPro" id="IPR029046">
    <property type="entry name" value="LolA/LolB/LppX"/>
</dbReference>
<feature type="chain" id="PRO_5045605404" evidence="8">
    <location>
        <begin position="21"/>
        <end position="234"/>
    </location>
</feature>
<keyword evidence="5" id="KW-0472">Membrane</keyword>
<evidence type="ECO:0000256" key="4">
    <source>
        <dbReference type="ARBA" id="ARBA00022729"/>
    </source>
</evidence>
<protein>
    <submittedName>
        <fullName evidence="9">LppX_LprAFG lipoprotein</fullName>
    </submittedName>
</protein>
<comment type="subcellular location">
    <subcellularLocation>
        <location evidence="1">Cell envelope</location>
    </subcellularLocation>
</comment>
<proteinExistence type="inferred from homology"/>
<dbReference type="Gene3D" id="2.50.20.20">
    <property type="match status" value="1"/>
</dbReference>
<keyword evidence="4 8" id="KW-0732">Signal</keyword>
<name>A0ABT8HHR7_MYCAO</name>
<evidence type="ECO:0000313" key="9">
    <source>
        <dbReference type="EMBL" id="MDN4520313.1"/>
    </source>
</evidence>
<accession>A0ABT8HHR7</accession>
<reference evidence="9" key="1">
    <citation type="submission" date="2023-07" db="EMBL/GenBank/DDBJ databases">
        <title>Degradation of tert-butanol by M. austroafricanum TBA100.</title>
        <authorList>
            <person name="Helbich S."/>
            <person name="Vainshtein Y."/>
        </authorList>
    </citation>
    <scope>NUCLEOTIDE SEQUENCE</scope>
    <source>
        <strain evidence="9">TBA100</strain>
    </source>
</reference>
<dbReference type="Proteomes" id="UP001172687">
    <property type="component" value="Unassembled WGS sequence"/>
</dbReference>
<gene>
    <name evidence="9" type="ORF">QYF68_21175</name>
</gene>
<dbReference type="PROSITE" id="PS51257">
    <property type="entry name" value="PROKAR_LIPOPROTEIN"/>
    <property type="match status" value="1"/>
</dbReference>
<keyword evidence="6" id="KW-0564">Palmitate</keyword>
<evidence type="ECO:0000313" key="10">
    <source>
        <dbReference type="Proteomes" id="UP001172687"/>
    </source>
</evidence>
<evidence type="ECO:0000256" key="8">
    <source>
        <dbReference type="SAM" id="SignalP"/>
    </source>
</evidence>